<dbReference type="Proteomes" id="UP000244093">
    <property type="component" value="Unassembled WGS sequence"/>
</dbReference>
<dbReference type="AlphaFoldDB" id="A0A2R7Y7D7"/>
<name>A0A2R7Y7D7_9CREN</name>
<protein>
    <recommendedName>
        <fullName evidence="1">Phosphoesterase</fullName>
        <ecNumber evidence="1">3.1.4.-</ecNumber>
    </recommendedName>
</protein>
<sequence>MMRVLVISDIHDRLESIGKLKRVVGDVDQVVILGDIVSPFTLKTILNEVNPNVMGVFGNNDGDKELLKRISPNVTEQPMELLFDAFKAIAFHGFKSVDLTKKIVYSLCTSTQRYYDIVLYGHTHMYDLSLVNDCLVLNPGALSGYLTSMESYAILSIEGNKVKAEVYDLTNGTLLKVLTLVKP</sequence>
<evidence type="ECO:0000256" key="1">
    <source>
        <dbReference type="RuleBase" id="RU362039"/>
    </source>
</evidence>
<comment type="caution">
    <text evidence="3">The sequence shown here is derived from an EMBL/GenBank/DDBJ whole genome shotgun (WGS) entry which is preliminary data.</text>
</comment>
<dbReference type="InterPro" id="IPR029052">
    <property type="entry name" value="Metallo-depent_PP-like"/>
</dbReference>
<dbReference type="GO" id="GO:0046872">
    <property type="term" value="F:metal ion binding"/>
    <property type="evidence" value="ECO:0007669"/>
    <property type="project" value="UniProtKB-KW"/>
</dbReference>
<evidence type="ECO:0000259" key="2">
    <source>
        <dbReference type="Pfam" id="PF12850"/>
    </source>
</evidence>
<dbReference type="EC" id="3.1.4.-" evidence="1"/>
<feature type="domain" description="Calcineurin-like phosphoesterase" evidence="2">
    <location>
        <begin position="2"/>
        <end position="158"/>
    </location>
</feature>
<dbReference type="NCBIfam" id="TIGR00040">
    <property type="entry name" value="yfcE"/>
    <property type="match status" value="1"/>
</dbReference>
<dbReference type="EMBL" id="NBVN01000002">
    <property type="protein sequence ID" value="PUA33229.1"/>
    <property type="molecule type" value="Genomic_DNA"/>
</dbReference>
<dbReference type="SUPFAM" id="SSF56300">
    <property type="entry name" value="Metallo-dependent phosphatases"/>
    <property type="match status" value="1"/>
</dbReference>
<proteinExistence type="inferred from homology"/>
<evidence type="ECO:0000313" key="4">
    <source>
        <dbReference type="Proteomes" id="UP000244093"/>
    </source>
</evidence>
<accession>A0A2R7Y7D7</accession>
<dbReference type="InterPro" id="IPR053193">
    <property type="entry name" value="MetalloPDE_YfcE-like"/>
</dbReference>
<keyword evidence="1" id="KW-0479">Metal-binding</keyword>
<comment type="cofactor">
    <cofactor evidence="1">
        <name>a divalent metal cation</name>
        <dbReference type="ChEBI" id="CHEBI:60240"/>
    </cofactor>
</comment>
<dbReference type="InterPro" id="IPR000979">
    <property type="entry name" value="Phosphodiesterase_MJ0936/Vps29"/>
</dbReference>
<evidence type="ECO:0000313" key="3">
    <source>
        <dbReference type="EMBL" id="PUA33229.1"/>
    </source>
</evidence>
<organism evidence="3 4">
    <name type="scientific">Zestosphaera tikiterensis</name>
    <dbReference type="NCBI Taxonomy" id="1973259"/>
    <lineage>
        <taxon>Archaea</taxon>
        <taxon>Thermoproteota</taxon>
        <taxon>Thermoprotei</taxon>
        <taxon>Desulfurococcales</taxon>
        <taxon>Desulfurococcaceae</taxon>
        <taxon>Zestosphaera</taxon>
    </lineage>
</organism>
<dbReference type="PANTHER" id="PTHR43165">
    <property type="entry name" value="METALLOPHOSPHOESTERASE"/>
    <property type="match status" value="1"/>
</dbReference>
<gene>
    <name evidence="3" type="ORF">B7O98_01995</name>
</gene>
<comment type="similarity">
    <text evidence="1">Belongs to the metallophosphoesterase superfamily. YfcE family.</text>
</comment>
<dbReference type="InterPro" id="IPR024654">
    <property type="entry name" value="Calcineurin-like_PHP_lpxH"/>
</dbReference>
<dbReference type="Pfam" id="PF12850">
    <property type="entry name" value="Metallophos_2"/>
    <property type="match status" value="1"/>
</dbReference>
<dbReference type="PANTHER" id="PTHR43165:SF1">
    <property type="entry name" value="PHOSPHODIESTERASE MJ0936"/>
    <property type="match status" value="1"/>
</dbReference>
<dbReference type="GO" id="GO:0016787">
    <property type="term" value="F:hydrolase activity"/>
    <property type="evidence" value="ECO:0007669"/>
    <property type="project" value="UniProtKB-UniRule"/>
</dbReference>
<reference evidence="3 4" key="1">
    <citation type="journal article" date="2018" name="Syst. Appl. Microbiol.">
        <title>A new symbiotic nanoarchaeote (Candidatus Nanoclepta minutus) and its host (Zestosphaera tikiterensis gen. nov., sp. nov.) from a New Zealand hot spring.</title>
        <authorList>
            <person name="St John E."/>
            <person name="Liu Y."/>
            <person name="Podar M."/>
            <person name="Stott M.B."/>
            <person name="Meneghin J."/>
            <person name="Chen Z."/>
            <person name="Lagutin K."/>
            <person name="Mitchell K."/>
            <person name="Reysenbach A.L."/>
        </authorList>
    </citation>
    <scope>NUCLEOTIDE SEQUENCE [LARGE SCALE GENOMIC DNA]</scope>
    <source>
        <strain evidence="3">NZ3</strain>
    </source>
</reference>
<dbReference type="Gene3D" id="3.60.21.10">
    <property type="match status" value="1"/>
</dbReference>